<gene>
    <name evidence="2" type="ORF">S12H4_12206</name>
</gene>
<sequence length="75" mass="8133">MPGEKDRATVKTDPRRSQAAVRRAGRDELAHCNRPPGAQPRRALTRAGLRLRGKLAVSGSTDPDPCSDLELLGCR</sequence>
<proteinExistence type="predicted"/>
<comment type="caution">
    <text evidence="2">The sequence shown here is derived from an EMBL/GenBank/DDBJ whole genome shotgun (WGS) entry which is preliminary data.</text>
</comment>
<dbReference type="AlphaFoldDB" id="X1STN7"/>
<feature type="region of interest" description="Disordered" evidence="1">
    <location>
        <begin position="1"/>
        <end position="43"/>
    </location>
</feature>
<evidence type="ECO:0000256" key="1">
    <source>
        <dbReference type="SAM" id="MobiDB-lite"/>
    </source>
</evidence>
<protein>
    <submittedName>
        <fullName evidence="2">Uncharacterized protein</fullName>
    </submittedName>
</protein>
<feature type="region of interest" description="Disordered" evidence="1">
    <location>
        <begin position="55"/>
        <end position="75"/>
    </location>
</feature>
<name>X1STN7_9ZZZZ</name>
<feature type="compositionally biased region" description="Basic and acidic residues" evidence="1">
    <location>
        <begin position="1"/>
        <end position="16"/>
    </location>
</feature>
<evidence type="ECO:0000313" key="2">
    <source>
        <dbReference type="EMBL" id="GAI82466.1"/>
    </source>
</evidence>
<accession>X1STN7</accession>
<organism evidence="2">
    <name type="scientific">marine sediment metagenome</name>
    <dbReference type="NCBI Taxonomy" id="412755"/>
    <lineage>
        <taxon>unclassified sequences</taxon>
        <taxon>metagenomes</taxon>
        <taxon>ecological metagenomes</taxon>
    </lineage>
</organism>
<reference evidence="2" key="1">
    <citation type="journal article" date="2014" name="Front. Microbiol.">
        <title>High frequency of phylogenetically diverse reductive dehalogenase-homologous genes in deep subseafloor sedimentary metagenomes.</title>
        <authorList>
            <person name="Kawai M."/>
            <person name="Futagami T."/>
            <person name="Toyoda A."/>
            <person name="Takaki Y."/>
            <person name="Nishi S."/>
            <person name="Hori S."/>
            <person name="Arai W."/>
            <person name="Tsubouchi T."/>
            <person name="Morono Y."/>
            <person name="Uchiyama I."/>
            <person name="Ito T."/>
            <person name="Fujiyama A."/>
            <person name="Inagaki F."/>
            <person name="Takami H."/>
        </authorList>
    </citation>
    <scope>NUCLEOTIDE SEQUENCE</scope>
    <source>
        <strain evidence="2">Expedition CK06-06</strain>
    </source>
</reference>
<dbReference type="EMBL" id="BARW01005714">
    <property type="protein sequence ID" value="GAI82466.1"/>
    <property type="molecule type" value="Genomic_DNA"/>
</dbReference>